<sequence length="318" mass="36282">MKKVLHNFLLLVFCLTLLSLLNSCVEKTKASNMEKPLVANLESSEAKEPKKVLSDEFKSYWYAGNAEITSYKLEQARYGELRDGHAVLIYVTEPFLPEKQVKADRQNRSNVSVLKLNATKKYLTGIYPYSVMSSTFYPVHDNQHAIKTSLSMQEWCGHVYSQLNNREQFELTSHSYFESEADQEVTLDKNLLENEIWNKIRINPTDLPVGELEVIPSLEFSRLRHKALKAYNAVAKLSQDGALSSYTLTYPELERTLQITFTTSFPHSIESWSETFKSGFGPSAKQLTTKATRLKSIKTAYWGQNSNKDVILRDSLGL</sequence>
<feature type="signal peptide" evidence="1">
    <location>
        <begin position="1"/>
        <end position="24"/>
    </location>
</feature>
<evidence type="ECO:0000313" key="3">
    <source>
        <dbReference type="Proteomes" id="UP000184532"/>
    </source>
</evidence>
<organism evidence="2 3">
    <name type="scientific">Flagellimonas flava</name>
    <dbReference type="NCBI Taxonomy" id="570519"/>
    <lineage>
        <taxon>Bacteria</taxon>
        <taxon>Pseudomonadati</taxon>
        <taxon>Bacteroidota</taxon>
        <taxon>Flavobacteriia</taxon>
        <taxon>Flavobacteriales</taxon>
        <taxon>Flavobacteriaceae</taxon>
        <taxon>Flagellimonas</taxon>
    </lineage>
</organism>
<dbReference type="AlphaFoldDB" id="A0A1M5J3C8"/>
<name>A0A1M5J3C8_9FLAO</name>
<dbReference type="OrthoDB" id="5496093at2"/>
<keyword evidence="1" id="KW-0732">Signal</keyword>
<dbReference type="STRING" id="570519.SAMN04488116_1098"/>
<gene>
    <name evidence="2" type="ORF">SAMN04488116_1098</name>
</gene>
<evidence type="ECO:0000256" key="1">
    <source>
        <dbReference type="SAM" id="SignalP"/>
    </source>
</evidence>
<accession>A0A1M5J3C8</accession>
<evidence type="ECO:0000313" key="2">
    <source>
        <dbReference type="EMBL" id="SHG35031.1"/>
    </source>
</evidence>
<evidence type="ECO:0008006" key="4">
    <source>
        <dbReference type="Google" id="ProtNLM"/>
    </source>
</evidence>
<keyword evidence="3" id="KW-1185">Reference proteome</keyword>
<reference evidence="3" key="1">
    <citation type="submission" date="2016-11" db="EMBL/GenBank/DDBJ databases">
        <authorList>
            <person name="Varghese N."/>
            <person name="Submissions S."/>
        </authorList>
    </citation>
    <scope>NUCLEOTIDE SEQUENCE [LARGE SCALE GENOMIC DNA]</scope>
    <source>
        <strain evidence="3">DSM 22638</strain>
    </source>
</reference>
<protein>
    <recommendedName>
        <fullName evidence="4">Septum formation inhibitor Maf</fullName>
    </recommendedName>
</protein>
<feature type="chain" id="PRO_5012092991" description="Septum formation inhibitor Maf" evidence="1">
    <location>
        <begin position="25"/>
        <end position="318"/>
    </location>
</feature>
<dbReference type="Proteomes" id="UP000184532">
    <property type="component" value="Unassembled WGS sequence"/>
</dbReference>
<proteinExistence type="predicted"/>
<dbReference type="RefSeq" id="WP_073176918.1">
    <property type="nucleotide sequence ID" value="NZ_FQWL01000001.1"/>
</dbReference>
<dbReference type="EMBL" id="FQWL01000001">
    <property type="protein sequence ID" value="SHG35031.1"/>
    <property type="molecule type" value="Genomic_DNA"/>
</dbReference>